<dbReference type="PANTHER" id="PTHR43270:SF12">
    <property type="entry name" value="SUCCINYL-DIAMINOPIMELATE DESUCCINYLASE"/>
    <property type="match status" value="1"/>
</dbReference>
<dbReference type="EMBL" id="LRQV01000127">
    <property type="protein sequence ID" value="KXK59187.1"/>
    <property type="molecule type" value="Genomic_DNA"/>
</dbReference>
<dbReference type="Gene3D" id="3.30.70.360">
    <property type="match status" value="1"/>
</dbReference>
<sequence>MTTPIMSDAELRAAVERELPGVRADLERLVRIPGIAFEGFDHAHVERSAEAVAELLRGCSLDVRIVRSGGQPAVIGTRPAPPGAPTVLLYAHHDVQPVGDLSLWESDPFEPVERDGRLYGRGAADDKAGIMAHVAALRAYGDTLPVGVVLFVEGEEEYGSDSLERLLAEHRDSLAADVIVIADSANWDVGVPALTTSLRGIVNFFVEVRTLQQAVHSGIFGGVVPDALTVLARLLATLHDDAGNVAVEGLSGRAGATVDYPPERFRAEAGVLDGVHLVGTDRITDRLWTKPSLSVLGIDAPATAEAPNALVPQARAKISVRLAPGDDPKQAYEALCAHVEKHVPWGARLDVLLEQGGAPCAIDATGPMFDAARSAFRTAWDGTDPVDIGIGGSIPFIATFQEMFPQAAILVTGVEDPQSRAHGPNESLHLGEFARVCLAETLLLSRVAAVGTGGGSVSKP</sequence>
<dbReference type="Pfam" id="PF07687">
    <property type="entry name" value="M20_dimer"/>
    <property type="match status" value="1"/>
</dbReference>
<organism evidence="5 6">
    <name type="scientific">Micromonospora rosaria</name>
    <dbReference type="NCBI Taxonomy" id="47874"/>
    <lineage>
        <taxon>Bacteria</taxon>
        <taxon>Bacillati</taxon>
        <taxon>Actinomycetota</taxon>
        <taxon>Actinomycetes</taxon>
        <taxon>Micromonosporales</taxon>
        <taxon>Micromonosporaceae</taxon>
        <taxon>Micromonospora</taxon>
    </lineage>
</organism>
<dbReference type="PANTHER" id="PTHR43270">
    <property type="entry name" value="BETA-ALA-HIS DIPEPTIDASE"/>
    <property type="match status" value="1"/>
</dbReference>
<reference evidence="5 6" key="1">
    <citation type="submission" date="2016-01" db="EMBL/GenBank/DDBJ databases">
        <title>Whole genome sequence and analysis of Micromonospora rosaria DSM 803, which can produce antibacterial substance rosamicin.</title>
        <authorList>
            <person name="Yang H."/>
            <person name="He X."/>
            <person name="Zhu D."/>
        </authorList>
    </citation>
    <scope>NUCLEOTIDE SEQUENCE [LARGE SCALE GENOMIC DNA]</scope>
    <source>
        <strain evidence="5 6">DSM 803</strain>
    </source>
</reference>
<evidence type="ECO:0000313" key="5">
    <source>
        <dbReference type="EMBL" id="KXK59187.1"/>
    </source>
</evidence>
<dbReference type="SUPFAM" id="SSF53187">
    <property type="entry name" value="Zn-dependent exopeptidases"/>
    <property type="match status" value="1"/>
</dbReference>
<gene>
    <name evidence="5" type="ORF">AWW66_25605</name>
</gene>
<dbReference type="GO" id="GO:0006508">
    <property type="term" value="P:proteolysis"/>
    <property type="evidence" value="ECO:0007669"/>
    <property type="project" value="UniProtKB-KW"/>
</dbReference>
<keyword evidence="6" id="KW-1185">Reference proteome</keyword>
<dbReference type="InterPro" id="IPR051458">
    <property type="entry name" value="Cyt/Met_Dipeptidase"/>
</dbReference>
<comment type="caution">
    <text evidence="5">The sequence shown here is derived from an EMBL/GenBank/DDBJ whole genome shotgun (WGS) entry which is preliminary data.</text>
</comment>
<evidence type="ECO:0000313" key="6">
    <source>
        <dbReference type="Proteomes" id="UP000070620"/>
    </source>
</evidence>
<dbReference type="GO" id="GO:0008233">
    <property type="term" value="F:peptidase activity"/>
    <property type="evidence" value="ECO:0007669"/>
    <property type="project" value="UniProtKB-KW"/>
</dbReference>
<evidence type="ECO:0000256" key="1">
    <source>
        <dbReference type="ARBA" id="ARBA00022670"/>
    </source>
</evidence>
<evidence type="ECO:0000259" key="4">
    <source>
        <dbReference type="Pfam" id="PF07687"/>
    </source>
</evidence>
<evidence type="ECO:0000256" key="2">
    <source>
        <dbReference type="ARBA" id="ARBA00022723"/>
    </source>
</evidence>
<dbReference type="GO" id="GO:0046872">
    <property type="term" value="F:metal ion binding"/>
    <property type="evidence" value="ECO:0007669"/>
    <property type="project" value="UniProtKB-KW"/>
</dbReference>
<keyword evidence="3" id="KW-0378">Hydrolase</keyword>
<keyword evidence="1" id="KW-0645">Protease</keyword>
<dbReference type="AlphaFoldDB" id="A0A136PLC0"/>
<feature type="domain" description="Peptidase M20 dimerisation" evidence="4">
    <location>
        <begin position="197"/>
        <end position="345"/>
    </location>
</feature>
<dbReference type="Proteomes" id="UP000070620">
    <property type="component" value="Unassembled WGS sequence"/>
</dbReference>
<dbReference type="InterPro" id="IPR011650">
    <property type="entry name" value="Peptidase_M20_dimer"/>
</dbReference>
<dbReference type="OrthoDB" id="9761532at2"/>
<accession>A0A136PLC0</accession>
<protein>
    <submittedName>
        <fullName evidence="5">Dipeptidase</fullName>
    </submittedName>
</protein>
<proteinExistence type="predicted"/>
<dbReference type="InterPro" id="IPR002933">
    <property type="entry name" value="Peptidase_M20"/>
</dbReference>
<keyword evidence="2" id="KW-0479">Metal-binding</keyword>
<dbReference type="Gene3D" id="3.40.630.10">
    <property type="entry name" value="Zn peptidases"/>
    <property type="match status" value="1"/>
</dbReference>
<dbReference type="Pfam" id="PF01546">
    <property type="entry name" value="Peptidase_M20"/>
    <property type="match status" value="1"/>
</dbReference>
<evidence type="ECO:0000256" key="3">
    <source>
        <dbReference type="ARBA" id="ARBA00022801"/>
    </source>
</evidence>
<name>A0A136PLC0_9ACTN</name>
<dbReference type="NCBIfam" id="NF005914">
    <property type="entry name" value="PRK07907.1"/>
    <property type="match status" value="1"/>
</dbReference>